<dbReference type="EC" id="2.7.1.90" evidence="10"/>
<feature type="site" description="Important for catalytic activity and substrate specificity; stabilizes the transition state when the phosphoryl donor is PPi; prevents ATP from binding by mimicking the alpha-phosphate group of ATP" evidence="10">
    <location>
        <position position="172"/>
    </location>
</feature>
<dbReference type="eggNOG" id="COG0205">
    <property type="taxonomic scope" value="Bacteria"/>
</dbReference>
<evidence type="ECO:0000256" key="7">
    <source>
        <dbReference type="ARBA" id="ARBA00022842"/>
    </source>
</evidence>
<dbReference type="AlphaFoldDB" id="H1Q330"/>
<feature type="binding site" evidence="10">
    <location>
        <begin position="238"/>
        <end position="239"/>
    </location>
    <ligand>
        <name>substrate</name>
        <note>ligand shared between dimeric partners</note>
    </ligand>
</feature>
<comment type="caution">
    <text evidence="10">Lacks conserved residue(s) required for the propagation of feature annotation.</text>
</comment>
<evidence type="ECO:0000256" key="8">
    <source>
        <dbReference type="ARBA" id="ARBA00023152"/>
    </source>
</evidence>
<dbReference type="GO" id="GO:0005524">
    <property type="term" value="F:ATP binding"/>
    <property type="evidence" value="ECO:0007669"/>
    <property type="project" value="InterPro"/>
</dbReference>
<comment type="caution">
    <text evidence="12">The sequence shown here is derived from an EMBL/GenBank/DDBJ whole genome shotgun (WGS) entry which is preliminary data.</text>
</comment>
<dbReference type="UniPathway" id="UPA00109">
    <property type="reaction ID" value="UER00182"/>
</dbReference>
<feature type="binding site" description="in other chain" evidence="10">
    <location>
        <begin position="246"/>
        <end position="248"/>
    </location>
    <ligand>
        <name>substrate</name>
        <note>ligand shared between dimeric partners</note>
    </ligand>
</feature>
<dbReference type="Pfam" id="PF00365">
    <property type="entry name" value="PFK"/>
    <property type="match status" value="1"/>
</dbReference>
<dbReference type="GO" id="GO:0009749">
    <property type="term" value="P:response to glucose"/>
    <property type="evidence" value="ECO:0007669"/>
    <property type="project" value="TreeGrafter"/>
</dbReference>
<evidence type="ECO:0000313" key="12">
    <source>
        <dbReference type="EMBL" id="EHO69628.1"/>
    </source>
</evidence>
<dbReference type="GO" id="GO:0006002">
    <property type="term" value="P:fructose 6-phosphate metabolic process"/>
    <property type="evidence" value="ECO:0007669"/>
    <property type="project" value="InterPro"/>
</dbReference>
<reference evidence="12 13" key="1">
    <citation type="submission" date="2011-12" db="EMBL/GenBank/DDBJ databases">
        <title>The Genome Sequence of Prevotella micans F0438.</title>
        <authorList>
            <consortium name="The Broad Institute Genome Sequencing Platform"/>
            <person name="Earl A."/>
            <person name="Ward D."/>
            <person name="Feldgarden M."/>
            <person name="Gevers D."/>
            <person name="Izard J."/>
            <person name="Baranova O.V."/>
            <person name="Blanton J.M."/>
            <person name="Wade W.G."/>
            <person name="Dewhirst F.E."/>
            <person name="Young S.K."/>
            <person name="Zeng Q."/>
            <person name="Gargeya S."/>
            <person name="Fitzgerald M."/>
            <person name="Haas B."/>
            <person name="Abouelleil A."/>
            <person name="Alvarado L."/>
            <person name="Arachchi H.M."/>
            <person name="Berlin A."/>
            <person name="Chapman S.B."/>
            <person name="Gearin G."/>
            <person name="Goldberg J."/>
            <person name="Griggs A."/>
            <person name="Gujja S."/>
            <person name="Hansen M."/>
            <person name="Heiman D."/>
            <person name="Howarth C."/>
            <person name="Larimer J."/>
            <person name="Lui A."/>
            <person name="MacDonald P.J.P."/>
            <person name="McCowen C."/>
            <person name="Montmayeur A."/>
            <person name="Murphy C."/>
            <person name="Neiman D."/>
            <person name="Pearson M."/>
            <person name="Priest M."/>
            <person name="Roberts A."/>
            <person name="Saif S."/>
            <person name="Shea T."/>
            <person name="Sisk P."/>
            <person name="Stolte C."/>
            <person name="Sykes S."/>
            <person name="Wortman J."/>
            <person name="Nusbaum C."/>
            <person name="Birren B."/>
        </authorList>
    </citation>
    <scope>NUCLEOTIDE SEQUENCE [LARGE SCALE GENOMIC DNA]</scope>
    <source>
        <strain evidence="12 13">F0438</strain>
    </source>
</reference>
<feature type="binding site" description="in other chain" evidence="10">
    <location>
        <begin position="199"/>
        <end position="201"/>
    </location>
    <ligand>
        <name>substrate</name>
        <note>ligand shared between dimeric partners</note>
    </ligand>
</feature>
<keyword evidence="6 10" id="KW-0418">Kinase</keyword>
<evidence type="ECO:0000256" key="4">
    <source>
        <dbReference type="ARBA" id="ARBA00022679"/>
    </source>
</evidence>
<keyword evidence="8 10" id="KW-0324">Glycolysis</keyword>
<protein>
    <recommendedName>
        <fullName evidence="10">Pyrophosphate--fructose 6-phosphate 1-phosphotransferase</fullName>
        <ecNumber evidence="10">2.7.1.90</ecNumber>
    </recommendedName>
    <alternativeName>
        <fullName evidence="10">6-phosphofructokinase, pyrophosphate dependent</fullName>
    </alternativeName>
    <alternativeName>
        <fullName evidence="10">PPi-dependent phosphofructokinase</fullName>
        <shortName evidence="10">PPi-PFK</shortName>
    </alternativeName>
    <alternativeName>
        <fullName evidence="10">Pyrophosphate-dependent 6-phosphofructose-1-kinase</fullName>
    </alternativeName>
</protein>
<evidence type="ECO:0000256" key="5">
    <source>
        <dbReference type="ARBA" id="ARBA00022723"/>
    </source>
</evidence>
<evidence type="ECO:0000256" key="9">
    <source>
        <dbReference type="ARBA" id="ARBA00048072"/>
    </source>
</evidence>
<dbReference type="InterPro" id="IPR035966">
    <property type="entry name" value="PKF_sf"/>
</dbReference>
<dbReference type="PIRSF" id="PIRSF005677">
    <property type="entry name" value="PPi_PFK_PfpB"/>
    <property type="match status" value="1"/>
</dbReference>
<dbReference type="RefSeq" id="WP_006952714.1">
    <property type="nucleotide sequence ID" value="NZ_JH594522.1"/>
</dbReference>
<keyword evidence="5 10" id="KW-0479">Metal-binding</keyword>
<dbReference type="InterPro" id="IPR022953">
    <property type="entry name" value="ATP_PFK"/>
</dbReference>
<dbReference type="Gene3D" id="3.40.50.460">
    <property type="entry name" value="Phosphofructokinase domain"/>
    <property type="match status" value="1"/>
</dbReference>
<comment type="subunit">
    <text evidence="10">Homodimer.</text>
</comment>
<dbReference type="SUPFAM" id="SSF53784">
    <property type="entry name" value="Phosphofructokinase"/>
    <property type="match status" value="1"/>
</dbReference>
<comment type="cofactor">
    <cofactor evidence="1 10">
        <name>Mg(2+)</name>
        <dbReference type="ChEBI" id="CHEBI:18420"/>
    </cofactor>
</comment>
<dbReference type="InterPro" id="IPR000023">
    <property type="entry name" value="Phosphofructokinase_dom"/>
</dbReference>
<dbReference type="PATRIC" id="fig|883158.3.peg.1321"/>
<proteinExistence type="inferred from homology"/>
<dbReference type="NCBIfam" id="TIGR02477">
    <property type="entry name" value="PFKA_PPi"/>
    <property type="match status" value="1"/>
</dbReference>
<evidence type="ECO:0000259" key="11">
    <source>
        <dbReference type="Pfam" id="PF00365"/>
    </source>
</evidence>
<dbReference type="Gene3D" id="1.10.10.480">
    <property type="entry name" value="Phosphofructokinase, domain 3"/>
    <property type="match status" value="1"/>
</dbReference>
<dbReference type="PANTHER" id="PTHR43650:SF1">
    <property type="entry name" value="PYROPHOSPHATE--FRUCTOSE 6-PHOSPHATE 1-PHOSPHOTRANSFERASE SUBUNIT BETA 2"/>
    <property type="match status" value="1"/>
</dbReference>
<dbReference type="EMBL" id="AGWK01000036">
    <property type="protein sequence ID" value="EHO69628.1"/>
    <property type="molecule type" value="Genomic_DNA"/>
</dbReference>
<sequence>MEISALQKERAGYQPKLPKALQGAVKIKEGEPTKSVDNQDDIKKLFPNTYGMPLVEFVPTDKTESKAVNVGVILSGGQAPGGHNVISGLFDELKKLNPNNRLYGFLMGPGGLVDHNYIEITADFVQQYRNTGGFDMIGSGRTKLEQVEQFEKGLEIIRQLDINAIVIIGGDDSNTNACVLAEYYAAKKYGVQVIGCPKTIDGDLKNDQIETSFGFDTATKTYSELIGNIERDCNSARKYWHFIKLMGRSASHIALECALQTQPNICLVSEEIQAKDQTLNDIIEHIAGIIAHRAAQGNNYGVVLIPEGLIEFIPAVGRLIQELNDLLASHGADYKDLEPAAQREYILTHLSAGNRSTFETLPEGVAHQLSLDRDPHGNVQVSLIETEKLISEMVGAKLAQWKKEGKYNGKYSALHHFFGYEGRCAAPSNFDADYCYALGVSAVQLIANDKTGYMAIVKNTTASTDEWKAGGVPITMMMNMEKRNGEMKPVIRKALVELDGAPFKEFAARRDSWARETNYVYPGPIQYWGPADICDRTTKTLQLEQAK</sequence>
<dbReference type="GO" id="GO:0046872">
    <property type="term" value="F:metal ion binding"/>
    <property type="evidence" value="ECO:0007669"/>
    <property type="project" value="UniProtKB-KW"/>
</dbReference>
<dbReference type="STRING" id="883158.HMPREF9140_01318"/>
<name>H1Q330_9BACT</name>
<evidence type="ECO:0000256" key="10">
    <source>
        <dbReference type="HAMAP-Rule" id="MF_01980"/>
    </source>
</evidence>
<dbReference type="GO" id="GO:0047334">
    <property type="term" value="F:diphosphate-fructose-6-phosphate 1-phosphotransferase activity"/>
    <property type="evidence" value="ECO:0007669"/>
    <property type="project" value="UniProtKB-EC"/>
</dbReference>
<evidence type="ECO:0000256" key="1">
    <source>
        <dbReference type="ARBA" id="ARBA00001946"/>
    </source>
</evidence>
<dbReference type="GO" id="GO:0005829">
    <property type="term" value="C:cytosol"/>
    <property type="evidence" value="ECO:0007669"/>
    <property type="project" value="TreeGrafter"/>
</dbReference>
<dbReference type="HOGENOM" id="CLU_022288_0_1_10"/>
<feature type="binding site" evidence="10">
    <location>
        <position position="171"/>
    </location>
    <ligand>
        <name>Mg(2+)</name>
        <dbReference type="ChEBI" id="CHEBI:18420"/>
        <note>catalytic</note>
    </ligand>
</feature>
<evidence type="ECO:0000256" key="3">
    <source>
        <dbReference type="ARBA" id="ARBA00022490"/>
    </source>
</evidence>
<keyword evidence="7 10" id="KW-0460">Magnesium</keyword>
<comment type="pathway">
    <text evidence="10">Carbohydrate degradation; glycolysis; D-glyceraldehyde 3-phosphate and glycerone phosphate from D-glucose: step 3/4.</text>
</comment>
<keyword evidence="3 10" id="KW-0963">Cytoplasm</keyword>
<dbReference type="PANTHER" id="PTHR43650">
    <property type="entry name" value="PYROPHOSPHATE--FRUCTOSE 6-PHOSPHATE 1-PHOSPHOTRANSFERASE"/>
    <property type="match status" value="1"/>
</dbReference>
<dbReference type="PRINTS" id="PR00476">
    <property type="entry name" value="PHFRCTKINASE"/>
</dbReference>
<keyword evidence="13" id="KW-1185">Reference proteome</keyword>
<comment type="catalytic activity">
    <reaction evidence="9 10">
        <text>beta-D-fructose 6-phosphate + diphosphate = beta-D-fructose 1,6-bisphosphate + phosphate + H(+)</text>
        <dbReference type="Rhea" id="RHEA:13613"/>
        <dbReference type="ChEBI" id="CHEBI:15378"/>
        <dbReference type="ChEBI" id="CHEBI:32966"/>
        <dbReference type="ChEBI" id="CHEBI:33019"/>
        <dbReference type="ChEBI" id="CHEBI:43474"/>
        <dbReference type="ChEBI" id="CHEBI:57634"/>
        <dbReference type="EC" id="2.7.1.90"/>
    </reaction>
</comment>
<dbReference type="NCBIfam" id="NF005482">
    <property type="entry name" value="PRK07085.1"/>
    <property type="match status" value="1"/>
</dbReference>
<dbReference type="HAMAP" id="MF_01980">
    <property type="entry name" value="Phosphofructokinase_II_Long"/>
    <property type="match status" value="1"/>
</dbReference>
<feature type="domain" description="Phosphofructokinase" evidence="11">
    <location>
        <begin position="69"/>
        <end position="359"/>
    </location>
</feature>
<comment type="function">
    <text evidence="2 10">Catalyzes the phosphorylation of D-fructose 6-phosphate, the first committing step of glycolysis. Uses inorganic phosphate (PPi) as phosphoryl donor instead of ATP like common ATP-dependent phosphofructokinases (ATP-PFKs), which renders the reaction reversible, and can thus function both in glycolysis and gluconeogenesis. Consistently, PPi-PFK can replace the enzymes of both the forward (ATP-PFK) and reverse (fructose-bisphosphatase (FBPase)) reactions.</text>
</comment>
<dbReference type="Proteomes" id="UP000016023">
    <property type="component" value="Unassembled WGS sequence"/>
</dbReference>
<feature type="active site" description="Proton acceptor" evidence="10">
    <location>
        <position position="201"/>
    </location>
</feature>
<dbReference type="GO" id="GO:0003872">
    <property type="term" value="F:6-phosphofructokinase activity"/>
    <property type="evidence" value="ECO:0007669"/>
    <property type="project" value="UniProtKB-UniRule"/>
</dbReference>
<organism evidence="12 13">
    <name type="scientific">Prevotella micans F0438</name>
    <dbReference type="NCBI Taxonomy" id="883158"/>
    <lineage>
        <taxon>Bacteria</taxon>
        <taxon>Pseudomonadati</taxon>
        <taxon>Bacteroidota</taxon>
        <taxon>Bacteroidia</taxon>
        <taxon>Bacteroidales</taxon>
        <taxon>Prevotellaceae</taxon>
        <taxon>Prevotella</taxon>
    </lineage>
</organism>
<gene>
    <name evidence="10" type="primary">pfp</name>
    <name evidence="12" type="ORF">HMPREF9140_01318</name>
</gene>
<feature type="binding site" description="in other chain" evidence="10">
    <location>
        <begin position="420"/>
        <end position="423"/>
    </location>
    <ligand>
        <name>substrate</name>
        <note>ligand shared between dimeric partners</note>
    </ligand>
</feature>
<keyword evidence="4 10" id="KW-0808">Transferase</keyword>
<comment type="similarity">
    <text evidence="10">Belongs to the phosphofructokinase type A (PFKA) family. PPi-dependent PFK group II subfamily. Clade 'Long' sub-subfamily.</text>
</comment>
<evidence type="ECO:0000256" key="2">
    <source>
        <dbReference type="ARBA" id="ARBA00003138"/>
    </source>
</evidence>
<dbReference type="InterPro" id="IPR011183">
    <property type="entry name" value="PfpB_PPi_PFK"/>
</dbReference>
<comment type="subcellular location">
    <subcellularLocation>
        <location evidence="10">Cytoplasm</location>
    </subcellularLocation>
</comment>
<feature type="binding site" description="in other chain" evidence="10">
    <location>
        <position position="307"/>
    </location>
    <ligand>
        <name>substrate</name>
        <note>ligand shared between dimeric partners</note>
    </ligand>
</feature>
<feature type="site" description="Important for catalytic activity; stabilizes the transition state when the phosphoryl donor is PPi" evidence="10">
    <location>
        <position position="198"/>
    </location>
</feature>
<accession>H1Q330</accession>
<feature type="binding site" evidence="10">
    <location>
        <position position="77"/>
    </location>
    <ligand>
        <name>diphosphate</name>
        <dbReference type="ChEBI" id="CHEBI:33019"/>
    </ligand>
</feature>
<dbReference type="Gene3D" id="3.40.50.450">
    <property type="match status" value="1"/>
</dbReference>
<comment type="activity regulation">
    <text evidence="10">Non-allosteric.</text>
</comment>
<evidence type="ECO:0000256" key="6">
    <source>
        <dbReference type="ARBA" id="ARBA00022777"/>
    </source>
</evidence>
<evidence type="ECO:0000313" key="13">
    <source>
        <dbReference type="Proteomes" id="UP000016023"/>
    </source>
</evidence>